<dbReference type="CDD" id="cd07323">
    <property type="entry name" value="LAM"/>
    <property type="match status" value="1"/>
</dbReference>
<feature type="region of interest" description="Disordered" evidence="3">
    <location>
        <begin position="200"/>
        <end position="363"/>
    </location>
</feature>
<feature type="compositionally biased region" description="Basic and acidic residues" evidence="3">
    <location>
        <begin position="447"/>
        <end position="464"/>
    </location>
</feature>
<dbReference type="AlphaFoldDB" id="A0AA35X445"/>
<proteinExistence type="predicted"/>
<evidence type="ECO:0000256" key="1">
    <source>
        <dbReference type="ARBA" id="ARBA00022884"/>
    </source>
</evidence>
<dbReference type="Pfam" id="PF21071">
    <property type="entry name" value="LARP1_HEAT"/>
    <property type="match status" value="1"/>
</dbReference>
<dbReference type="Gene3D" id="1.10.10.10">
    <property type="entry name" value="Winged helix-like DNA-binding domain superfamily/Winged helix DNA-binding domain"/>
    <property type="match status" value="1"/>
</dbReference>
<feature type="compositionally biased region" description="Polar residues" evidence="3">
    <location>
        <begin position="210"/>
        <end position="224"/>
    </location>
</feature>
<dbReference type="InterPro" id="IPR036388">
    <property type="entry name" value="WH-like_DNA-bd_sf"/>
</dbReference>
<dbReference type="PROSITE" id="PS50961">
    <property type="entry name" value="HTH_LA"/>
    <property type="match status" value="1"/>
</dbReference>
<comment type="caution">
    <text evidence="5">The sequence shown here is derived from an EMBL/GenBank/DDBJ whole genome shotgun (WGS) entry which is preliminary data.</text>
</comment>
<dbReference type="PANTHER" id="PTHR22792:SF132">
    <property type="entry name" value="LA-RELATED PROTEIN 1"/>
    <property type="match status" value="1"/>
</dbReference>
<dbReference type="Pfam" id="PF05383">
    <property type="entry name" value="La"/>
    <property type="match status" value="1"/>
</dbReference>
<dbReference type="EMBL" id="CASHTH010002911">
    <property type="protein sequence ID" value="CAI8037077.1"/>
    <property type="molecule type" value="Genomic_DNA"/>
</dbReference>
<feature type="compositionally biased region" description="Basic and acidic residues" evidence="3">
    <location>
        <begin position="311"/>
        <end position="325"/>
    </location>
</feature>
<feature type="compositionally biased region" description="Polar residues" evidence="3">
    <location>
        <begin position="606"/>
        <end position="619"/>
    </location>
</feature>
<dbReference type="SMART" id="SM00715">
    <property type="entry name" value="LA"/>
    <property type="match status" value="1"/>
</dbReference>
<dbReference type="GO" id="GO:0048255">
    <property type="term" value="P:mRNA stabilization"/>
    <property type="evidence" value="ECO:0007669"/>
    <property type="project" value="InterPro"/>
</dbReference>
<dbReference type="InterPro" id="IPR036390">
    <property type="entry name" value="WH_DNA-bd_sf"/>
</dbReference>
<accession>A0AA35X445</accession>
<dbReference type="GO" id="GO:0005829">
    <property type="term" value="C:cytosol"/>
    <property type="evidence" value="ECO:0007669"/>
    <property type="project" value="TreeGrafter"/>
</dbReference>
<evidence type="ECO:0000259" key="4">
    <source>
        <dbReference type="PROSITE" id="PS50961"/>
    </source>
</evidence>
<feature type="compositionally biased region" description="Low complexity" evidence="3">
    <location>
        <begin position="247"/>
        <end position="261"/>
    </location>
</feature>
<dbReference type="InterPro" id="IPR006607">
    <property type="entry name" value="DM15"/>
</dbReference>
<feature type="domain" description="HTH La-type RNA-binding" evidence="4">
    <location>
        <begin position="35"/>
        <end position="126"/>
    </location>
</feature>
<organism evidence="5 6">
    <name type="scientific">Geodia barretti</name>
    <name type="common">Barrett's horny sponge</name>
    <dbReference type="NCBI Taxonomy" id="519541"/>
    <lineage>
        <taxon>Eukaryota</taxon>
        <taxon>Metazoa</taxon>
        <taxon>Porifera</taxon>
        <taxon>Demospongiae</taxon>
        <taxon>Heteroscleromorpha</taxon>
        <taxon>Tetractinellida</taxon>
        <taxon>Astrophorina</taxon>
        <taxon>Geodiidae</taxon>
        <taxon>Geodia</taxon>
    </lineage>
</organism>
<feature type="compositionally biased region" description="Low complexity" evidence="3">
    <location>
        <begin position="585"/>
        <end position="597"/>
    </location>
</feature>
<evidence type="ECO:0000313" key="6">
    <source>
        <dbReference type="Proteomes" id="UP001174909"/>
    </source>
</evidence>
<evidence type="ECO:0000256" key="3">
    <source>
        <dbReference type="SAM" id="MobiDB-lite"/>
    </source>
</evidence>
<dbReference type="GO" id="GO:0010494">
    <property type="term" value="C:cytoplasmic stress granule"/>
    <property type="evidence" value="ECO:0007669"/>
    <property type="project" value="TreeGrafter"/>
</dbReference>
<dbReference type="InterPro" id="IPR045180">
    <property type="entry name" value="La_dom_prot"/>
</dbReference>
<dbReference type="InterPro" id="IPR006630">
    <property type="entry name" value="La_HTH"/>
</dbReference>
<dbReference type="GO" id="GO:0045727">
    <property type="term" value="P:positive regulation of translation"/>
    <property type="evidence" value="ECO:0007669"/>
    <property type="project" value="TreeGrafter"/>
</dbReference>
<feature type="region of interest" description="Disordered" evidence="3">
    <location>
        <begin position="376"/>
        <end position="397"/>
    </location>
</feature>
<gene>
    <name evidence="5" type="ORF">GBAR_LOCUS20742</name>
</gene>
<evidence type="ECO:0000313" key="5">
    <source>
        <dbReference type="EMBL" id="CAI8037077.1"/>
    </source>
</evidence>
<dbReference type="Proteomes" id="UP001174909">
    <property type="component" value="Unassembled WGS sequence"/>
</dbReference>
<feature type="region of interest" description="Disordered" evidence="3">
    <location>
        <begin position="429"/>
        <end position="619"/>
    </location>
</feature>
<keyword evidence="6" id="KW-1185">Reference proteome</keyword>
<dbReference type="GO" id="GO:0000339">
    <property type="term" value="F:RNA cap binding"/>
    <property type="evidence" value="ECO:0007669"/>
    <property type="project" value="InterPro"/>
</dbReference>
<reference evidence="5" key="1">
    <citation type="submission" date="2023-03" db="EMBL/GenBank/DDBJ databases">
        <authorList>
            <person name="Steffen K."/>
            <person name="Cardenas P."/>
        </authorList>
    </citation>
    <scope>NUCLEOTIDE SEQUENCE</scope>
</reference>
<evidence type="ECO:0000256" key="2">
    <source>
        <dbReference type="PROSITE-ProRule" id="PRU00332"/>
    </source>
</evidence>
<feature type="compositionally biased region" description="Basic and acidic residues" evidence="3">
    <location>
        <begin position="540"/>
        <end position="556"/>
    </location>
</feature>
<keyword evidence="1 2" id="KW-0694">RNA-binding</keyword>
<sequence>MQYYNGPMSGGAPGGMYYQQFPAPMYYNPSPPIPPMDKGTLQDCIRTQIEYYFSDENLQKDFFLRRQMTHEGYVHLTVIGRFNRVRALTQDPVAIKEAMVGSTFVEMAPDGKHLRQREGWQRWVVQGQTPGQPGYPGPGGFHQFVPPEGYEGGGGISPLTPPFIVGPHGHPLMEGLEVPPEFMPALGIALDSRGYYGPEPPVDYGDISPHFSTSDVESGQTSGIESEATGSEIHDTHSVDRSPPSHPHSTITSGSSSSGGASERDREGKEGGGGGVARVDSGVGKEEWVSVQRKKKPSGGEGRGSKSRQQPGEDHTHRAESHSEDLGFQFDEEFQELGGKKHGFSEQPWDPDRSTTSSTDDEMDDHELGKLLIVTQTSHASPAGTRKHPGGDRTGNFLSRAKVTAEIAKTINDGLYFYEQDLHFDTEGEESYRTRKHNVHPKVGLVTKEEFETQRGGEEGGREGEEGDGEMVFPLDLQEGAGGGGETEGHVEGEAPQREAAVQTPSVEKKDEAVPTSQPYVPPGRREQLREGPPCLIPRPGDRARFYPVPIKHEQPSEQQFPPKQKTKYSKDPPVESHVGWVMAGRPPRSRQSSSGPNYDLVSSPDLHSSSPAAHSIPTFQHPSHTLLKASGFQQQQYHKFRHRCLKERKRLGGGKSQEMNTLFRFWSFFLRSHFNRKMYEEFKTYALEDAQLGYRYGLECLFRFYSYGLEKKFRMAVFADFQEETLKDQDAGFYYGLEKFWAFLTYYKGKANFTVDPELKKRLDDFKTLDDFRLAVSRSTLRTF</sequence>
<feature type="compositionally biased region" description="Basic and acidic residues" evidence="3">
    <location>
        <begin position="487"/>
        <end position="497"/>
    </location>
</feature>
<dbReference type="PANTHER" id="PTHR22792">
    <property type="entry name" value="LUPUS LA PROTEIN-RELATED"/>
    <property type="match status" value="1"/>
</dbReference>
<name>A0AA35X445_GEOBA</name>
<protein>
    <submittedName>
        <fullName evidence="5">La-related protein 1</fullName>
    </submittedName>
</protein>
<dbReference type="SMART" id="SM00684">
    <property type="entry name" value="DM15"/>
    <property type="match status" value="3"/>
</dbReference>
<dbReference type="SUPFAM" id="SSF46785">
    <property type="entry name" value="Winged helix' DNA-binding domain"/>
    <property type="match status" value="1"/>
</dbReference>